<keyword evidence="1" id="KW-1133">Transmembrane helix</keyword>
<evidence type="ECO:0000256" key="1">
    <source>
        <dbReference type="SAM" id="Phobius"/>
    </source>
</evidence>
<comment type="caution">
    <text evidence="2">The sequence shown here is derived from an EMBL/GenBank/DDBJ whole genome shotgun (WGS) entry which is preliminary data.</text>
</comment>
<keyword evidence="3" id="KW-1185">Reference proteome</keyword>
<feature type="transmembrane region" description="Helical" evidence="1">
    <location>
        <begin position="112"/>
        <end position="133"/>
    </location>
</feature>
<accession>A0A397NUX1</accession>
<evidence type="ECO:0000313" key="2">
    <source>
        <dbReference type="EMBL" id="RIA37504.1"/>
    </source>
</evidence>
<dbReference type="RefSeq" id="WP_119036806.1">
    <property type="nucleotide sequence ID" value="NZ_QXDC01000004.1"/>
</dbReference>
<keyword evidence="1" id="KW-0812">Transmembrane</keyword>
<dbReference type="Proteomes" id="UP000266568">
    <property type="component" value="Unassembled WGS sequence"/>
</dbReference>
<sequence>MATLPNQTIDPADDHSMRTAWVDDDGTFHAAPDFDATPLTSPAILASLDTAATEAAFDPALRDTIRADSLPAYTNDAAIPTRAHPMMRPAPDDWLTDITRWTLANGDRVNRWIEIAVVALAIAMIVMMASRAIPALLAGAL</sequence>
<keyword evidence="1" id="KW-0472">Membrane</keyword>
<reference evidence="2 3" key="1">
    <citation type="submission" date="2018-08" db="EMBL/GenBank/DDBJ databases">
        <title>Genomic Encyclopedia of Type Strains, Phase IV (KMG-IV): sequencing the most valuable type-strain genomes for metagenomic binning, comparative biology and taxonomic classification.</title>
        <authorList>
            <person name="Goeker M."/>
        </authorList>
    </citation>
    <scope>NUCLEOTIDE SEQUENCE [LARGE SCALE GENOMIC DNA]</scope>
    <source>
        <strain evidence="2 3">DSM 25527</strain>
    </source>
</reference>
<dbReference type="AlphaFoldDB" id="A0A397NUX1"/>
<evidence type="ECO:0000313" key="3">
    <source>
        <dbReference type="Proteomes" id="UP000266568"/>
    </source>
</evidence>
<proteinExistence type="predicted"/>
<organism evidence="2 3">
    <name type="scientific">Hephaestia caeni</name>
    <dbReference type="NCBI Taxonomy" id="645617"/>
    <lineage>
        <taxon>Bacteria</taxon>
        <taxon>Pseudomonadati</taxon>
        <taxon>Pseudomonadota</taxon>
        <taxon>Alphaproteobacteria</taxon>
        <taxon>Sphingomonadales</taxon>
        <taxon>Sphingomonadaceae</taxon>
        <taxon>Hephaestia</taxon>
    </lineage>
</organism>
<name>A0A397NUX1_9SPHN</name>
<dbReference type="EMBL" id="QXDC01000004">
    <property type="protein sequence ID" value="RIA37504.1"/>
    <property type="molecule type" value="Genomic_DNA"/>
</dbReference>
<protein>
    <submittedName>
        <fullName evidence="2">Uncharacterized protein</fullName>
    </submittedName>
</protein>
<gene>
    <name evidence="2" type="ORF">DFR49_3389</name>
</gene>